<dbReference type="EMBL" id="FQWH01000001">
    <property type="protein sequence ID" value="SHG00571.1"/>
    <property type="molecule type" value="Genomic_DNA"/>
</dbReference>
<dbReference type="RefSeq" id="WP_073407923.1">
    <property type="nucleotide sequence ID" value="NZ_FQWH01000001.1"/>
</dbReference>
<feature type="domain" description="Lipocalin-like" evidence="2">
    <location>
        <begin position="31"/>
        <end position="125"/>
    </location>
</feature>
<dbReference type="Pfam" id="PF13648">
    <property type="entry name" value="Lipocalin_4"/>
    <property type="match status" value="1"/>
</dbReference>
<accession>A0A1M5GAT5</accession>
<name>A0A1M5GAT5_FLAJO</name>
<dbReference type="PROSITE" id="PS51257">
    <property type="entry name" value="PROKAR_LIPOPROTEIN"/>
    <property type="match status" value="1"/>
</dbReference>
<proteinExistence type="predicted"/>
<dbReference type="Proteomes" id="UP000184112">
    <property type="component" value="Unassembled WGS sequence"/>
</dbReference>
<evidence type="ECO:0000259" key="2">
    <source>
        <dbReference type="Pfam" id="PF13648"/>
    </source>
</evidence>
<keyword evidence="1" id="KW-0732">Signal</keyword>
<gene>
    <name evidence="3" type="ORF">SAMN05444388_101322</name>
</gene>
<feature type="chain" id="PRO_5009910393" evidence="1">
    <location>
        <begin position="24"/>
        <end position="146"/>
    </location>
</feature>
<sequence length="146" mass="16197">MKKLSILFVSVLTLGLAVTSCSSDDDNNGSIEGKWAPVKMGSVVNGQEILVNIPNEGKCDSDIIEFTSDAKFTDITYEFNNNKCESSTDKGTWSLKDKTLTTIYDGDTESNAFEVLELTKSTLKLKYVEKIDDTNSMITITLFERK</sequence>
<dbReference type="AlphaFoldDB" id="A0A1M5GAT5"/>
<evidence type="ECO:0000313" key="4">
    <source>
        <dbReference type="Proteomes" id="UP000184112"/>
    </source>
</evidence>
<evidence type="ECO:0000313" key="3">
    <source>
        <dbReference type="EMBL" id="SHG00571.1"/>
    </source>
</evidence>
<protein>
    <submittedName>
        <fullName evidence="3">Lipocalin-like domain-containing protein</fullName>
    </submittedName>
</protein>
<reference evidence="3 4" key="1">
    <citation type="submission" date="2016-11" db="EMBL/GenBank/DDBJ databases">
        <authorList>
            <person name="Jaros S."/>
            <person name="Januszkiewicz K."/>
            <person name="Wedrychowicz H."/>
        </authorList>
    </citation>
    <scope>NUCLEOTIDE SEQUENCE [LARGE SCALE GENOMIC DNA]</scope>
    <source>
        <strain evidence="3 4">DSM 6792</strain>
    </source>
</reference>
<organism evidence="3 4">
    <name type="scientific">Flavobacterium johnsoniae</name>
    <name type="common">Cytophaga johnsonae</name>
    <dbReference type="NCBI Taxonomy" id="986"/>
    <lineage>
        <taxon>Bacteria</taxon>
        <taxon>Pseudomonadati</taxon>
        <taxon>Bacteroidota</taxon>
        <taxon>Flavobacteriia</taxon>
        <taxon>Flavobacteriales</taxon>
        <taxon>Flavobacteriaceae</taxon>
        <taxon>Flavobacterium</taxon>
    </lineage>
</organism>
<evidence type="ECO:0000256" key="1">
    <source>
        <dbReference type="SAM" id="SignalP"/>
    </source>
</evidence>
<feature type="signal peptide" evidence="1">
    <location>
        <begin position="1"/>
        <end position="23"/>
    </location>
</feature>
<dbReference type="InterPro" id="IPR024311">
    <property type="entry name" value="Lipocalin-like"/>
</dbReference>